<evidence type="ECO:0000256" key="2">
    <source>
        <dbReference type="ARBA" id="ARBA00022692"/>
    </source>
</evidence>
<proteinExistence type="inferred from homology"/>
<dbReference type="EMBL" id="JELW01000023">
    <property type="protein sequence ID" value="EXU98879.1"/>
    <property type="molecule type" value="Genomic_DNA"/>
</dbReference>
<evidence type="ECO:0000256" key="6">
    <source>
        <dbReference type="SAM" id="MobiDB-lite"/>
    </source>
</evidence>
<gene>
    <name evidence="9" type="ORF">X797_008116</name>
</gene>
<dbReference type="GO" id="GO:0016020">
    <property type="term" value="C:membrane"/>
    <property type="evidence" value="ECO:0007669"/>
    <property type="project" value="UniProtKB-SubCell"/>
</dbReference>
<feature type="compositionally biased region" description="Low complexity" evidence="6">
    <location>
        <begin position="296"/>
        <end position="326"/>
    </location>
</feature>
<feature type="domain" description="Rhodopsin" evidence="8">
    <location>
        <begin position="51"/>
        <end position="275"/>
    </location>
</feature>
<feature type="transmembrane region" description="Helical" evidence="7">
    <location>
        <begin position="216"/>
        <end position="236"/>
    </location>
</feature>
<evidence type="ECO:0000256" key="7">
    <source>
        <dbReference type="SAM" id="Phobius"/>
    </source>
</evidence>
<feature type="transmembrane region" description="Helical" evidence="7">
    <location>
        <begin position="148"/>
        <end position="171"/>
    </location>
</feature>
<evidence type="ECO:0000313" key="10">
    <source>
        <dbReference type="Proteomes" id="UP000030151"/>
    </source>
</evidence>
<reference evidence="9 10" key="1">
    <citation type="submission" date="2014-02" db="EMBL/GenBank/DDBJ databases">
        <title>The genome sequence of the entomopathogenic fungus Metarhizium robertsii ARSEF 2575.</title>
        <authorList>
            <person name="Giuliano Garisto Donzelli B."/>
            <person name="Roe B.A."/>
            <person name="Macmil S.L."/>
            <person name="Krasnoff S.B."/>
            <person name="Gibson D.M."/>
        </authorList>
    </citation>
    <scope>NUCLEOTIDE SEQUENCE [LARGE SCALE GENOMIC DNA]</scope>
    <source>
        <strain evidence="9 10">ARSEF 2575</strain>
    </source>
</reference>
<name>A0A014QX64_9HYPO</name>
<dbReference type="PANTHER" id="PTHR33048">
    <property type="entry name" value="PTH11-LIKE INTEGRAL MEMBRANE PROTEIN (AFU_ORTHOLOGUE AFUA_5G11245)"/>
    <property type="match status" value="1"/>
</dbReference>
<dbReference type="HOGENOM" id="CLU_028200_12_8_1"/>
<evidence type="ECO:0000256" key="5">
    <source>
        <dbReference type="ARBA" id="ARBA00038359"/>
    </source>
</evidence>
<sequence>MDSTKDPCKIPAGKPPGGKYNFIDPPSLGPTVIAVGTTLLAISIAFTGGRLFINRSKLHSADYITLVACLVNIAYTGVIIALLMENLIWAEHDSFRHAWDVPVCFYTGRFLQLPFIQTVLFSPVVFFSKAAIFLLYRQLFATGRRLKLAINLGRVMTLLVYLSNIPLAAVYAAPDPSKPWSSLLSAVGTVIDLYIFFLPMPILLGLHLPLKRRIQLVCVFSIALLGVAASVVSLYAKTQLLSSDELSWLGAQASLLTETDIAIIVGCMPACAQFLSPGASASTFFRSLRSRLLGSRRAGTGTGKTTSSKLSLSYEQQQQQQQQQQQKRGQFGGGSDESKQILDYEMTDTQSLKATARVDDGLDWHRQSNHLREDRSAQQWVICCICLPMAGYGFLQFSTLFVGQFLHGKVSGSMNMSLSPAKYLDMPRE</sequence>
<accession>A0A014QX64</accession>
<comment type="caution">
    <text evidence="9">The sequence shown here is derived from an EMBL/GenBank/DDBJ whole genome shotgun (WGS) entry which is preliminary data.</text>
</comment>
<evidence type="ECO:0000256" key="1">
    <source>
        <dbReference type="ARBA" id="ARBA00004141"/>
    </source>
</evidence>
<keyword evidence="2 7" id="KW-0812">Transmembrane</keyword>
<dbReference type="InterPro" id="IPR049326">
    <property type="entry name" value="Rhodopsin_dom_fungi"/>
</dbReference>
<dbReference type="Pfam" id="PF20684">
    <property type="entry name" value="Fung_rhodopsin"/>
    <property type="match status" value="1"/>
</dbReference>
<dbReference type="Proteomes" id="UP000030151">
    <property type="component" value="Unassembled WGS sequence"/>
</dbReference>
<evidence type="ECO:0000256" key="4">
    <source>
        <dbReference type="ARBA" id="ARBA00023136"/>
    </source>
</evidence>
<comment type="similarity">
    <text evidence="5">Belongs to the SAT4 family.</text>
</comment>
<feature type="transmembrane region" description="Helical" evidence="7">
    <location>
        <begin position="380"/>
        <end position="406"/>
    </location>
</feature>
<feature type="transmembrane region" description="Helical" evidence="7">
    <location>
        <begin position="32"/>
        <end position="52"/>
    </location>
</feature>
<dbReference type="PANTHER" id="PTHR33048:SF47">
    <property type="entry name" value="INTEGRAL MEMBRANE PROTEIN-RELATED"/>
    <property type="match status" value="1"/>
</dbReference>
<evidence type="ECO:0000256" key="3">
    <source>
        <dbReference type="ARBA" id="ARBA00022989"/>
    </source>
</evidence>
<evidence type="ECO:0000313" key="9">
    <source>
        <dbReference type="EMBL" id="EXU98879.1"/>
    </source>
</evidence>
<keyword evidence="4 7" id="KW-0472">Membrane</keyword>
<protein>
    <recommendedName>
        <fullName evidence="8">Rhodopsin domain-containing protein</fullName>
    </recommendedName>
</protein>
<feature type="transmembrane region" description="Helical" evidence="7">
    <location>
        <begin position="261"/>
        <end position="285"/>
    </location>
</feature>
<feature type="transmembrane region" description="Helical" evidence="7">
    <location>
        <begin position="64"/>
        <end position="84"/>
    </location>
</feature>
<dbReference type="OrthoDB" id="4940127at2759"/>
<feature type="transmembrane region" description="Helical" evidence="7">
    <location>
        <begin position="183"/>
        <end position="204"/>
    </location>
</feature>
<evidence type="ECO:0000259" key="8">
    <source>
        <dbReference type="Pfam" id="PF20684"/>
    </source>
</evidence>
<dbReference type="InterPro" id="IPR052337">
    <property type="entry name" value="SAT4-like"/>
</dbReference>
<comment type="subcellular location">
    <subcellularLocation>
        <location evidence="1">Membrane</location>
        <topology evidence="1">Multi-pass membrane protein</topology>
    </subcellularLocation>
</comment>
<keyword evidence="3 7" id="KW-1133">Transmembrane helix</keyword>
<organism evidence="9 10">
    <name type="scientific">Metarhizium robertsii</name>
    <dbReference type="NCBI Taxonomy" id="568076"/>
    <lineage>
        <taxon>Eukaryota</taxon>
        <taxon>Fungi</taxon>
        <taxon>Dikarya</taxon>
        <taxon>Ascomycota</taxon>
        <taxon>Pezizomycotina</taxon>
        <taxon>Sordariomycetes</taxon>
        <taxon>Hypocreomycetidae</taxon>
        <taxon>Hypocreales</taxon>
        <taxon>Clavicipitaceae</taxon>
        <taxon>Metarhizium</taxon>
    </lineage>
</organism>
<feature type="transmembrane region" description="Helical" evidence="7">
    <location>
        <begin position="115"/>
        <end position="136"/>
    </location>
</feature>
<feature type="region of interest" description="Disordered" evidence="6">
    <location>
        <begin position="296"/>
        <end position="336"/>
    </location>
</feature>
<dbReference type="AlphaFoldDB" id="A0A014QX64"/>